<dbReference type="InterPro" id="IPR055414">
    <property type="entry name" value="LRR_R13L4/SHOC2-like"/>
</dbReference>
<evidence type="ECO:0000256" key="1">
    <source>
        <dbReference type="ARBA" id="ARBA00004251"/>
    </source>
</evidence>
<evidence type="ECO:0000256" key="14">
    <source>
        <dbReference type="ARBA" id="ARBA00023136"/>
    </source>
</evidence>
<organism evidence="20 21">
    <name type="scientific">Digitaria exilis</name>
    <dbReference type="NCBI Taxonomy" id="1010633"/>
    <lineage>
        <taxon>Eukaryota</taxon>
        <taxon>Viridiplantae</taxon>
        <taxon>Streptophyta</taxon>
        <taxon>Embryophyta</taxon>
        <taxon>Tracheophyta</taxon>
        <taxon>Spermatophyta</taxon>
        <taxon>Magnoliopsida</taxon>
        <taxon>Liliopsida</taxon>
        <taxon>Poales</taxon>
        <taxon>Poaceae</taxon>
        <taxon>PACMAD clade</taxon>
        <taxon>Panicoideae</taxon>
        <taxon>Panicodae</taxon>
        <taxon>Paniceae</taxon>
        <taxon>Anthephorinae</taxon>
        <taxon>Digitaria</taxon>
    </lineage>
</organism>
<dbReference type="Pfam" id="PF00560">
    <property type="entry name" value="LRR_1"/>
    <property type="match status" value="5"/>
</dbReference>
<sequence length="838" mass="91418">MELLNFLLFITTVALCYFVPGSQAATNGTDHLALLSFKDLITDDPSGVLKSWRNTSSVSYCQWHGFTCGARGQRRGRVTALELPTLKLSGIISPNIANLAFLVRLDLSTNQLHGTIPRESSLLLNLNHLDLSFNNLNGKIPPSLSHCSGLRNISLGFNNLQGEIPEEFGTLVDLQSLSLLYNNLSGSIPANSFQTLRKLQHLSLAKNKLSGVIPHSLGNLSNLLWLDIGYNYLTGTIPMSLGNLYSLTLLELKFNNLTGQIPDSLFNLSSIQLLSLQSNNLQGSLPGDMGNKFPQLEYLYLGVNEFHGFIPSSLCNSTNLRDLVLEYNQFSGPIPPCLGQLDGLFRLELGVNQLEARDPTDWNFLTSLTNCSILSHLGLSANNLGGMLPSSITNLSTTLQILYIDYNAIEGDIPEGIMNLVGLTQIAVGGNLLQGTIPVSLGRLNMLQDIELELNKLGGMIPTSLGNLTILTQLRLAENQLTGNIPSSLANCPLNWLDLQGNMLTGPVPKEILQMPSLSVFLDLQNNMLSGPLPAEVGGLINLQQLDISNNRISGEIPKSLGECLLLGYLNLSKNLFEGSIPSSLSNIRGLQIIDLSYNNLSGHIPEFLGNLTGIISLNLSFNDFYGVVPKQGIFQNSSAFSITGNSRLCGGIPELRLPSCPSKVYQKHHSQKMKLIIAPKAAILGCIILVSLLVVRFSRCRSLRNSQTSETLMNDRPRVTYGDLARATEGFSSMNLIGNGSFGSVYKGFTNYNGKATSVAIKVFNLQQHGASQSFLAECQALRYVRHRNLVKILTVCSGFDSAGNDFKALVYEFIPNGNLDEWLIIQVEEMDLLILC</sequence>
<dbReference type="EC" id="2.7.11.1" evidence="2"/>
<name>A0A835ETN0_9POAL</name>
<dbReference type="InterPro" id="IPR001245">
    <property type="entry name" value="Ser-Thr/Tyr_kinase_cat_dom"/>
</dbReference>
<evidence type="ECO:0000256" key="5">
    <source>
        <dbReference type="ARBA" id="ARBA00022614"/>
    </source>
</evidence>
<keyword evidence="9" id="KW-0677">Repeat</keyword>
<dbReference type="PANTHER" id="PTHR27008">
    <property type="entry name" value="OS04G0122200 PROTEIN"/>
    <property type="match status" value="1"/>
</dbReference>
<dbReference type="GO" id="GO:0004674">
    <property type="term" value="F:protein serine/threonine kinase activity"/>
    <property type="evidence" value="ECO:0007669"/>
    <property type="project" value="UniProtKB-KW"/>
</dbReference>
<dbReference type="PROSITE" id="PS51450">
    <property type="entry name" value="LRR"/>
    <property type="match status" value="2"/>
</dbReference>
<dbReference type="InterPro" id="IPR013210">
    <property type="entry name" value="LRR_N_plant-typ"/>
</dbReference>
<keyword evidence="14 17" id="KW-0472">Membrane</keyword>
<proteinExistence type="predicted"/>
<keyword evidence="6" id="KW-0808">Transferase</keyword>
<feature type="chain" id="PRO_5032322012" description="non-specific serine/threonine protein kinase" evidence="18">
    <location>
        <begin position="25"/>
        <end position="838"/>
    </location>
</feature>
<dbReference type="SUPFAM" id="SSF52058">
    <property type="entry name" value="L domain-like"/>
    <property type="match status" value="1"/>
</dbReference>
<keyword evidence="15" id="KW-0325">Glycoprotein</keyword>
<dbReference type="SMART" id="SM00369">
    <property type="entry name" value="LRR_TYP"/>
    <property type="match status" value="9"/>
</dbReference>
<dbReference type="Pfam" id="PF07714">
    <property type="entry name" value="PK_Tyr_Ser-Thr"/>
    <property type="match status" value="1"/>
</dbReference>
<keyword evidence="12 16" id="KW-0067">ATP-binding</keyword>
<evidence type="ECO:0000256" key="15">
    <source>
        <dbReference type="ARBA" id="ARBA00023180"/>
    </source>
</evidence>
<dbReference type="OrthoDB" id="676979at2759"/>
<evidence type="ECO:0000256" key="12">
    <source>
        <dbReference type="ARBA" id="ARBA00022840"/>
    </source>
</evidence>
<keyword evidence="13 17" id="KW-1133">Transmembrane helix</keyword>
<accession>A0A835ETN0</accession>
<keyword evidence="3" id="KW-1003">Cell membrane</keyword>
<dbReference type="Gene3D" id="3.80.10.10">
    <property type="entry name" value="Ribonuclease Inhibitor"/>
    <property type="match status" value="4"/>
</dbReference>
<dbReference type="InterPro" id="IPR017441">
    <property type="entry name" value="Protein_kinase_ATP_BS"/>
</dbReference>
<keyword evidence="11" id="KW-0418">Kinase</keyword>
<feature type="transmembrane region" description="Helical" evidence="17">
    <location>
        <begin position="676"/>
        <end position="696"/>
    </location>
</feature>
<evidence type="ECO:0000256" key="8">
    <source>
        <dbReference type="ARBA" id="ARBA00022729"/>
    </source>
</evidence>
<evidence type="ECO:0000256" key="4">
    <source>
        <dbReference type="ARBA" id="ARBA00022527"/>
    </source>
</evidence>
<dbReference type="GO" id="GO:0005886">
    <property type="term" value="C:plasma membrane"/>
    <property type="evidence" value="ECO:0007669"/>
    <property type="project" value="UniProtKB-SubCell"/>
</dbReference>
<feature type="domain" description="Protein kinase" evidence="19">
    <location>
        <begin position="732"/>
        <end position="838"/>
    </location>
</feature>
<dbReference type="Proteomes" id="UP000636709">
    <property type="component" value="Unassembled WGS sequence"/>
</dbReference>
<dbReference type="GO" id="GO:0005524">
    <property type="term" value="F:ATP binding"/>
    <property type="evidence" value="ECO:0007669"/>
    <property type="project" value="UniProtKB-UniRule"/>
</dbReference>
<dbReference type="FunFam" id="3.80.10.10:FF:001158">
    <property type="entry name" value="Leucine-rich repeat protein kinase family protein"/>
    <property type="match status" value="1"/>
</dbReference>
<evidence type="ECO:0000256" key="7">
    <source>
        <dbReference type="ARBA" id="ARBA00022692"/>
    </source>
</evidence>
<comment type="subcellular location">
    <subcellularLocation>
        <location evidence="1">Cell membrane</location>
        <topology evidence="1">Single-pass type I membrane protein</topology>
    </subcellularLocation>
</comment>
<dbReference type="FunFam" id="3.80.10.10:FF:000275">
    <property type="entry name" value="Leucine-rich repeat receptor-like protein kinase"/>
    <property type="match status" value="1"/>
</dbReference>
<keyword evidence="4" id="KW-0723">Serine/threonine-protein kinase</keyword>
<feature type="binding site" evidence="16">
    <location>
        <position position="763"/>
    </location>
    <ligand>
        <name>ATP</name>
        <dbReference type="ChEBI" id="CHEBI:30616"/>
    </ligand>
</feature>
<evidence type="ECO:0000256" key="9">
    <source>
        <dbReference type="ARBA" id="ARBA00022737"/>
    </source>
</evidence>
<evidence type="ECO:0000256" key="11">
    <source>
        <dbReference type="ARBA" id="ARBA00022777"/>
    </source>
</evidence>
<keyword evidence="10 16" id="KW-0547">Nucleotide-binding</keyword>
<dbReference type="InterPro" id="IPR000719">
    <property type="entry name" value="Prot_kinase_dom"/>
</dbReference>
<comment type="caution">
    <text evidence="20">The sequence shown here is derived from an EMBL/GenBank/DDBJ whole genome shotgun (WGS) entry which is preliminary data.</text>
</comment>
<dbReference type="FunFam" id="3.80.10.10:FF:000288">
    <property type="entry name" value="LRR receptor-like serine/threonine-protein kinase EFR"/>
    <property type="match status" value="1"/>
</dbReference>
<evidence type="ECO:0000313" key="21">
    <source>
        <dbReference type="Proteomes" id="UP000636709"/>
    </source>
</evidence>
<dbReference type="PROSITE" id="PS50011">
    <property type="entry name" value="PROTEIN_KINASE_DOM"/>
    <property type="match status" value="1"/>
</dbReference>
<dbReference type="InterPro" id="IPR011009">
    <property type="entry name" value="Kinase-like_dom_sf"/>
</dbReference>
<dbReference type="InterPro" id="IPR001611">
    <property type="entry name" value="Leu-rich_rpt"/>
</dbReference>
<reference evidence="20" key="1">
    <citation type="submission" date="2020-07" db="EMBL/GenBank/DDBJ databases">
        <title>Genome sequence and genetic diversity analysis of an under-domesticated orphan crop, white fonio (Digitaria exilis).</title>
        <authorList>
            <person name="Bennetzen J.L."/>
            <person name="Chen S."/>
            <person name="Ma X."/>
            <person name="Wang X."/>
            <person name="Yssel A.E.J."/>
            <person name="Chaluvadi S.R."/>
            <person name="Johnson M."/>
            <person name="Gangashetty P."/>
            <person name="Hamidou F."/>
            <person name="Sanogo M.D."/>
            <person name="Zwaenepoel A."/>
            <person name="Wallace J."/>
            <person name="Van De Peer Y."/>
            <person name="Van Deynze A."/>
        </authorList>
    </citation>
    <scope>NUCLEOTIDE SEQUENCE</scope>
    <source>
        <tissue evidence="20">Leaves</tissue>
    </source>
</reference>
<dbReference type="PANTHER" id="PTHR27008:SF591">
    <property type="entry name" value="OS12G0498650 PROTEIN"/>
    <property type="match status" value="1"/>
</dbReference>
<evidence type="ECO:0000256" key="18">
    <source>
        <dbReference type="SAM" id="SignalP"/>
    </source>
</evidence>
<evidence type="ECO:0000256" key="3">
    <source>
        <dbReference type="ARBA" id="ARBA00022475"/>
    </source>
</evidence>
<evidence type="ECO:0000256" key="13">
    <source>
        <dbReference type="ARBA" id="ARBA00022989"/>
    </source>
</evidence>
<dbReference type="InterPro" id="IPR003591">
    <property type="entry name" value="Leu-rich_rpt_typical-subtyp"/>
</dbReference>
<dbReference type="SUPFAM" id="SSF52047">
    <property type="entry name" value="RNI-like"/>
    <property type="match status" value="1"/>
</dbReference>
<gene>
    <name evidence="20" type="ORF">HU200_028406</name>
</gene>
<evidence type="ECO:0000256" key="10">
    <source>
        <dbReference type="ARBA" id="ARBA00022741"/>
    </source>
</evidence>
<keyword evidence="21" id="KW-1185">Reference proteome</keyword>
<dbReference type="FunFam" id="3.30.200.20:FF:000432">
    <property type="entry name" value="LRR receptor-like serine/threonine-protein kinase EFR"/>
    <property type="match status" value="1"/>
</dbReference>
<evidence type="ECO:0000313" key="20">
    <source>
        <dbReference type="EMBL" id="KAF8712649.1"/>
    </source>
</evidence>
<dbReference type="Pfam" id="PF23598">
    <property type="entry name" value="LRR_14"/>
    <property type="match status" value="1"/>
</dbReference>
<dbReference type="Gene3D" id="3.30.200.20">
    <property type="entry name" value="Phosphorylase Kinase, domain 1"/>
    <property type="match status" value="1"/>
</dbReference>
<keyword evidence="7 17" id="KW-0812">Transmembrane</keyword>
<keyword evidence="5" id="KW-0433">Leucine-rich repeat</keyword>
<dbReference type="EMBL" id="JACEFO010001742">
    <property type="protein sequence ID" value="KAF8712649.1"/>
    <property type="molecule type" value="Genomic_DNA"/>
</dbReference>
<feature type="signal peptide" evidence="18">
    <location>
        <begin position="1"/>
        <end position="24"/>
    </location>
</feature>
<evidence type="ECO:0000256" key="17">
    <source>
        <dbReference type="SAM" id="Phobius"/>
    </source>
</evidence>
<keyword evidence="8 18" id="KW-0732">Signal</keyword>
<dbReference type="Pfam" id="PF08263">
    <property type="entry name" value="LRRNT_2"/>
    <property type="match status" value="1"/>
</dbReference>
<protein>
    <recommendedName>
        <fullName evidence="2">non-specific serine/threonine protein kinase</fullName>
        <ecNumber evidence="2">2.7.11.1</ecNumber>
    </recommendedName>
</protein>
<dbReference type="AlphaFoldDB" id="A0A835ETN0"/>
<evidence type="ECO:0000259" key="19">
    <source>
        <dbReference type="PROSITE" id="PS50011"/>
    </source>
</evidence>
<dbReference type="SUPFAM" id="SSF56112">
    <property type="entry name" value="Protein kinase-like (PK-like)"/>
    <property type="match status" value="1"/>
</dbReference>
<evidence type="ECO:0000256" key="2">
    <source>
        <dbReference type="ARBA" id="ARBA00012513"/>
    </source>
</evidence>
<evidence type="ECO:0000256" key="6">
    <source>
        <dbReference type="ARBA" id="ARBA00022679"/>
    </source>
</evidence>
<evidence type="ECO:0000256" key="16">
    <source>
        <dbReference type="PROSITE-ProRule" id="PRU10141"/>
    </source>
</evidence>
<dbReference type="PROSITE" id="PS00107">
    <property type="entry name" value="PROTEIN_KINASE_ATP"/>
    <property type="match status" value="1"/>
</dbReference>
<dbReference type="InterPro" id="IPR051809">
    <property type="entry name" value="Plant_receptor-like_S/T_kinase"/>
</dbReference>
<dbReference type="InterPro" id="IPR032675">
    <property type="entry name" value="LRR_dom_sf"/>
</dbReference>